<reference evidence="4 5" key="1">
    <citation type="submission" date="2019-01" db="EMBL/GenBank/DDBJ databases">
        <authorList>
            <person name="Chen W.-M."/>
        </authorList>
    </citation>
    <scope>NUCLEOTIDE SEQUENCE [LARGE SCALE GENOMIC DNA]</scope>
    <source>
        <strain evidence="4 5">CCP-6</strain>
    </source>
</reference>
<feature type="region of interest" description="Disordered" evidence="2">
    <location>
        <begin position="587"/>
        <end position="621"/>
    </location>
</feature>
<evidence type="ECO:0008006" key="6">
    <source>
        <dbReference type="Google" id="ProtNLM"/>
    </source>
</evidence>
<keyword evidence="1" id="KW-0175">Coiled coil</keyword>
<dbReference type="OrthoDB" id="7386510at2"/>
<evidence type="ECO:0000256" key="3">
    <source>
        <dbReference type="SAM" id="Phobius"/>
    </source>
</evidence>
<gene>
    <name evidence="4" type="ORF">EOD42_08875</name>
</gene>
<dbReference type="RefSeq" id="WP_127787122.1">
    <property type="nucleotide sequence ID" value="NZ_SACL01000002.1"/>
</dbReference>
<organism evidence="4 5">
    <name type="scientific">Rhodovarius crocodyli</name>
    <dbReference type="NCBI Taxonomy" id="1979269"/>
    <lineage>
        <taxon>Bacteria</taxon>
        <taxon>Pseudomonadati</taxon>
        <taxon>Pseudomonadota</taxon>
        <taxon>Alphaproteobacteria</taxon>
        <taxon>Acetobacterales</taxon>
        <taxon>Roseomonadaceae</taxon>
        <taxon>Rhodovarius</taxon>
    </lineage>
</organism>
<protein>
    <recommendedName>
        <fullName evidence="6">Bacteriophage tail tape measure N-terminal domain-containing protein</fullName>
    </recommendedName>
</protein>
<dbReference type="PANTHER" id="PTHR34491:SF156">
    <property type="entry name" value="KINESIN MOTOR DOMAIN-CONTAINING PROTEIN"/>
    <property type="match status" value="1"/>
</dbReference>
<accession>A0A437MJT6</accession>
<dbReference type="EMBL" id="SACL01000002">
    <property type="protein sequence ID" value="RVT97893.1"/>
    <property type="molecule type" value="Genomic_DNA"/>
</dbReference>
<keyword evidence="3" id="KW-1133">Transmembrane helix</keyword>
<name>A0A437MJT6_9PROT</name>
<evidence type="ECO:0000313" key="4">
    <source>
        <dbReference type="EMBL" id="RVT97893.1"/>
    </source>
</evidence>
<evidence type="ECO:0000313" key="5">
    <source>
        <dbReference type="Proteomes" id="UP000282957"/>
    </source>
</evidence>
<keyword evidence="3" id="KW-0472">Membrane</keyword>
<keyword evidence="5" id="KW-1185">Reference proteome</keyword>
<feature type="transmembrane region" description="Helical" evidence="3">
    <location>
        <begin position="852"/>
        <end position="874"/>
    </location>
</feature>
<keyword evidence="3" id="KW-0812">Transmembrane</keyword>
<proteinExistence type="predicted"/>
<feature type="coiled-coil region" evidence="1">
    <location>
        <begin position="263"/>
        <end position="302"/>
    </location>
</feature>
<dbReference type="Proteomes" id="UP000282957">
    <property type="component" value="Unassembled WGS sequence"/>
</dbReference>
<evidence type="ECO:0000256" key="2">
    <source>
        <dbReference type="SAM" id="MobiDB-lite"/>
    </source>
</evidence>
<dbReference type="PANTHER" id="PTHR34491">
    <property type="entry name" value="A-TYPE INCLUSION PROTEIN, PUTATIVE-RELATED"/>
    <property type="match status" value="1"/>
</dbReference>
<sequence>MAGFAGGGVSMRVSVEAADRARQLLEGLGQAGQAALQQIPAAAEVASTALEGTGAAAEKSAQSQANLARAFARTQAVLDPAAAAAERLARQLDVLNRTEASGAESAQRVGELRVAALRRFNEAVEISQSRLGTMSAAVNGAAAATARLDAANDNASRGGARLGQVMGQAGYQIQDFAVQVSAGQSALVAFGQQGSQLLGVFGTGGAIAGAALTVGVLAAQLVNGRSETERFNDVVKRLAENFRQVQDEARTYHTALETEASAVRELTERYNALSVARQQQEIRNITQDRAALQGEQNALQRQVLERVGPMAAGVRSDLWTMQEQAAQNYGRGSQEYNLIVSNEDVQRLRTFVEVVEGFREAGNVSREALAQLHDALMGLVTGNDQVSENIRKTARELDGFTGNARQLEERMEQLSQRARAAGLALDESGGSAERAAARMRRAALELQGFELNVAASLSREVANIQRLNEAASQGEDALRRARADIATEDRARRYVADYRQELQRLGITGQEAEQAVAGYTAAVNASLGTLQTGNERLRQQEAAFRGAARAAQDMRDLYEVLRRDASTGLLSMSPSDDRAFQVIRQQTAEGRRTQREEERARERAETESRREAERAQQQAERFAQNWGDRIADATTQGLFDGFKNGESAAATLSRTFTNLLRQAASAILSQTVTTPMVRYVSGLLGGVSPTAVAAGTAGTAAGGSESSLLSTGGGALSIGRNLFGGSGGGFGGYSFLTSPTGMANTGWGGLDSLLNTNLYTPAANGALTPSGFYSGTAMSGEPGAFVGGGGDPMGITLGGALGSALAIGGGIFGAVNGFQRGGVGGTLQGLGGVTSAVTGAASLGSSLGLLPALGALGPAGIIGGAVLALIGGLLPGQKPSGKGQEFRLDLYSLEEERNGLTGARYSAANATQAETAVRNLEKLASTIGDQLGGLRLGGELAVGVTSGRGGNDPGNLYLDYSGSKAQFANTEEGAQQLASRATEFLLEGFKNIATGDYRGILNASGNNVDTLTSNLDWYKNTYQALTGTQASEFEKSLKALEAQWQTQIDKARELSLATEQLTATRDKELDRLRAQRALQVSSYDTGLEVRSLRARGENQQADLMAFDVAGRAEILQAQASLEALGLTAAEVASRITRTEEVLGEERVALVKRYAQQAADAQKAAAQSVLDWLNGQALSSTSSLSPTERLRIAQGNLDTALSGSDATKVTSAADALLTLSQQVYGGASSTYAQREAFVRGEVADYGAYSARQSGDSATIRALEGMVQMLDRRLAEMGAKFDALANETRINMITRNLNS</sequence>
<feature type="compositionally biased region" description="Basic and acidic residues" evidence="2">
    <location>
        <begin position="589"/>
        <end position="614"/>
    </location>
</feature>
<evidence type="ECO:0000256" key="1">
    <source>
        <dbReference type="SAM" id="Coils"/>
    </source>
</evidence>
<comment type="caution">
    <text evidence="4">The sequence shown here is derived from an EMBL/GenBank/DDBJ whole genome shotgun (WGS) entry which is preliminary data.</text>
</comment>
<feature type="coiled-coil region" evidence="1">
    <location>
        <begin position="390"/>
        <end position="424"/>
    </location>
</feature>